<evidence type="ECO:0000313" key="8">
    <source>
        <dbReference type="EMBL" id="KAK6938330.1"/>
    </source>
</evidence>
<evidence type="ECO:0000256" key="1">
    <source>
        <dbReference type="ARBA" id="ARBA00022723"/>
    </source>
</evidence>
<dbReference type="SUPFAM" id="SSF49503">
    <property type="entry name" value="Cupredoxins"/>
    <property type="match status" value="1"/>
</dbReference>
<organism evidence="8 9">
    <name type="scientific">Dillenia turbinata</name>
    <dbReference type="NCBI Taxonomy" id="194707"/>
    <lineage>
        <taxon>Eukaryota</taxon>
        <taxon>Viridiplantae</taxon>
        <taxon>Streptophyta</taxon>
        <taxon>Embryophyta</taxon>
        <taxon>Tracheophyta</taxon>
        <taxon>Spermatophyta</taxon>
        <taxon>Magnoliopsida</taxon>
        <taxon>eudicotyledons</taxon>
        <taxon>Gunneridae</taxon>
        <taxon>Pentapetalae</taxon>
        <taxon>Dilleniales</taxon>
        <taxon>Dilleniaceae</taxon>
        <taxon>Dillenia</taxon>
    </lineage>
</organism>
<dbReference type="PANTHER" id="PTHR33021:SF9">
    <property type="entry name" value="PUTATIVE, EXPRESSED-RELATED"/>
    <property type="match status" value="1"/>
</dbReference>
<dbReference type="InterPro" id="IPR041844">
    <property type="entry name" value="Plantacyanin"/>
</dbReference>
<evidence type="ECO:0000256" key="2">
    <source>
        <dbReference type="ARBA" id="ARBA00023008"/>
    </source>
</evidence>
<feature type="domain" description="Phytocyanin" evidence="7">
    <location>
        <begin position="31"/>
        <end position="126"/>
    </location>
</feature>
<feature type="signal peptide" evidence="6">
    <location>
        <begin position="1"/>
        <end position="30"/>
    </location>
</feature>
<evidence type="ECO:0000256" key="5">
    <source>
        <dbReference type="ARBA" id="ARBA00082491"/>
    </source>
</evidence>
<dbReference type="InterPro" id="IPR008972">
    <property type="entry name" value="Cupredoxin"/>
</dbReference>
<reference evidence="8 9" key="1">
    <citation type="submission" date="2023-12" db="EMBL/GenBank/DDBJ databases">
        <title>A high-quality genome assembly for Dillenia turbinata (Dilleniales).</title>
        <authorList>
            <person name="Chanderbali A."/>
        </authorList>
    </citation>
    <scope>NUCLEOTIDE SEQUENCE [LARGE SCALE GENOMIC DNA]</scope>
    <source>
        <strain evidence="8">LSX21</strain>
        <tissue evidence="8">Leaf</tissue>
    </source>
</reference>
<comment type="caution">
    <text evidence="8">The sequence shown here is derived from an EMBL/GenBank/DDBJ whole genome shotgun (WGS) entry which is preliminary data.</text>
</comment>
<dbReference type="GO" id="GO:0009055">
    <property type="term" value="F:electron transfer activity"/>
    <property type="evidence" value="ECO:0007669"/>
    <property type="project" value="InterPro"/>
</dbReference>
<keyword evidence="9" id="KW-1185">Reference proteome</keyword>
<dbReference type="GO" id="GO:0005886">
    <property type="term" value="C:plasma membrane"/>
    <property type="evidence" value="ECO:0007669"/>
    <property type="project" value="TreeGrafter"/>
</dbReference>
<evidence type="ECO:0000259" key="7">
    <source>
        <dbReference type="PROSITE" id="PS51485"/>
    </source>
</evidence>
<evidence type="ECO:0000256" key="3">
    <source>
        <dbReference type="ARBA" id="ARBA00023157"/>
    </source>
</evidence>
<feature type="chain" id="PRO_5043053528" description="Basic blue protein" evidence="6">
    <location>
        <begin position="31"/>
        <end position="126"/>
    </location>
</feature>
<accession>A0AAN8VQG4</accession>
<dbReference type="FunFam" id="2.60.40.420:FF:000013">
    <property type="entry name" value="basic blue protein-like"/>
    <property type="match status" value="1"/>
</dbReference>
<dbReference type="Proteomes" id="UP001370490">
    <property type="component" value="Unassembled WGS sequence"/>
</dbReference>
<keyword evidence="3" id="KW-1015">Disulfide bond</keyword>
<dbReference type="Pfam" id="PF02298">
    <property type="entry name" value="Cu_bind_like"/>
    <property type="match status" value="1"/>
</dbReference>
<evidence type="ECO:0000256" key="4">
    <source>
        <dbReference type="ARBA" id="ARBA00071970"/>
    </source>
</evidence>
<dbReference type="PANTHER" id="PTHR33021">
    <property type="entry name" value="BLUE COPPER PROTEIN"/>
    <property type="match status" value="1"/>
</dbReference>
<dbReference type="PROSITE" id="PS51485">
    <property type="entry name" value="PHYTOCYANIN"/>
    <property type="match status" value="1"/>
</dbReference>
<protein>
    <recommendedName>
        <fullName evidence="4">Basic blue protein</fullName>
    </recommendedName>
    <alternativeName>
        <fullName evidence="5">Plantacyanin</fullName>
    </alternativeName>
</protein>
<dbReference type="GO" id="GO:0046872">
    <property type="term" value="F:metal ion binding"/>
    <property type="evidence" value="ECO:0007669"/>
    <property type="project" value="UniProtKB-KW"/>
</dbReference>
<name>A0AAN8VQG4_9MAGN</name>
<dbReference type="CDD" id="cd11013">
    <property type="entry name" value="Plantacyanin"/>
    <property type="match status" value="1"/>
</dbReference>
<dbReference type="AlphaFoldDB" id="A0AAN8VQG4"/>
<dbReference type="EMBL" id="JBAMMX010000006">
    <property type="protein sequence ID" value="KAK6938330.1"/>
    <property type="molecule type" value="Genomic_DNA"/>
</dbReference>
<evidence type="ECO:0000313" key="9">
    <source>
        <dbReference type="Proteomes" id="UP001370490"/>
    </source>
</evidence>
<dbReference type="Gene3D" id="2.60.40.420">
    <property type="entry name" value="Cupredoxins - blue copper proteins"/>
    <property type="match status" value="1"/>
</dbReference>
<proteinExistence type="predicted"/>
<sequence length="126" mass="13181">MSQGRGSAVGATVLVAALVCLWIQAEVAHGATYVVGGSQGWTFNVVNWPKGKSFKAGDTLIFNYDKTIHNVVVVNRAGYSGCSTPSGAKVYSSGKDQIKLAKGQSYFICSYAGHCQSGMKIAVNAA</sequence>
<keyword evidence="6" id="KW-0732">Signal</keyword>
<keyword evidence="1" id="KW-0479">Metal-binding</keyword>
<dbReference type="InterPro" id="IPR039391">
    <property type="entry name" value="Phytocyanin-like"/>
</dbReference>
<dbReference type="InterPro" id="IPR003245">
    <property type="entry name" value="Phytocyanin_dom"/>
</dbReference>
<gene>
    <name evidence="8" type="ORF">RJ641_031838</name>
</gene>
<evidence type="ECO:0000256" key="6">
    <source>
        <dbReference type="SAM" id="SignalP"/>
    </source>
</evidence>
<keyword evidence="2" id="KW-0186">Copper</keyword>